<feature type="compositionally biased region" description="Basic residues" evidence="1">
    <location>
        <begin position="84"/>
        <end position="102"/>
    </location>
</feature>
<keyword evidence="2" id="KW-0378">Hydrolase</keyword>
<reference evidence="2" key="1">
    <citation type="submission" date="2020-02" db="EMBL/GenBank/DDBJ databases">
        <authorList>
            <person name="Meier V. D."/>
        </authorList>
    </citation>
    <scope>NUCLEOTIDE SEQUENCE</scope>
    <source>
        <strain evidence="2">AVDCRST_MAG08</strain>
    </source>
</reference>
<evidence type="ECO:0000256" key="1">
    <source>
        <dbReference type="SAM" id="MobiDB-lite"/>
    </source>
</evidence>
<feature type="compositionally biased region" description="Basic and acidic residues" evidence="1">
    <location>
        <begin position="217"/>
        <end position="227"/>
    </location>
</feature>
<feature type="region of interest" description="Disordered" evidence="1">
    <location>
        <begin position="258"/>
        <end position="332"/>
    </location>
</feature>
<gene>
    <name evidence="2" type="ORF">AVDCRST_MAG08-71</name>
</gene>
<sequence>AARHAGRPRALAPPLPRRRRRRARRRRRGAGRGAAALLRPRRPARALPGLRHRRARPEALLRPPRQLGHPPHRHRLPVGGRPGLARHRPLSRLLRHPQRRVPARGGGGHVRPPPLPQPRRLLQRQHLRPRGPPDRVPPLPPRRAALRARRQADGARRPRPRRPVQRPQRRRGPPGGRRALVHRPRLRRADGLRRPAPARSGVEPAPAHQGSDLPAGRADRPSGEGRRRAVQAQRPLLLPRLPPPLRRRHRQIALRAGQEHHLAVGRGRPPPPQPSALRRHDPRREKRLRRRHPLRRERQHLGRRRLGRRGLRRRPRFRPRRRPHRPDPPAGDLLQRLLRRHAAEPALHDGEPVALRGAGGDARGALLL</sequence>
<feature type="region of interest" description="Disordered" evidence="1">
    <location>
        <begin position="1"/>
        <end position="246"/>
    </location>
</feature>
<dbReference type="EC" id="3.1.1.17" evidence="2"/>
<dbReference type="AlphaFoldDB" id="A0A6J4H0G2"/>
<dbReference type="EMBL" id="CADCTG010000012">
    <property type="protein sequence ID" value="CAA9210893.1"/>
    <property type="molecule type" value="Genomic_DNA"/>
</dbReference>
<feature type="compositionally biased region" description="Basic residues" evidence="1">
    <location>
        <begin position="157"/>
        <end position="172"/>
    </location>
</feature>
<evidence type="ECO:0000313" key="2">
    <source>
        <dbReference type="EMBL" id="CAA9210893.1"/>
    </source>
</evidence>
<protein>
    <submittedName>
        <fullName evidence="2">Gluconolactonase</fullName>
        <ecNumber evidence="2">3.1.1.17</ecNumber>
    </submittedName>
</protein>
<dbReference type="GO" id="GO:0004341">
    <property type="term" value="F:gluconolactonase activity"/>
    <property type="evidence" value="ECO:0007669"/>
    <property type="project" value="UniProtKB-EC"/>
</dbReference>
<name>A0A6J4H0G2_9PROT</name>
<proteinExistence type="predicted"/>
<feature type="non-terminal residue" evidence="2">
    <location>
        <position position="368"/>
    </location>
</feature>
<feature type="compositionally biased region" description="Basic residues" evidence="1">
    <location>
        <begin position="39"/>
        <end position="55"/>
    </location>
</feature>
<organism evidence="2">
    <name type="scientific">uncultured Acetobacteraceae bacterium</name>
    <dbReference type="NCBI Taxonomy" id="169975"/>
    <lineage>
        <taxon>Bacteria</taxon>
        <taxon>Pseudomonadati</taxon>
        <taxon>Pseudomonadota</taxon>
        <taxon>Alphaproteobacteria</taxon>
        <taxon>Acetobacterales</taxon>
        <taxon>Acetobacteraceae</taxon>
        <taxon>environmental samples</taxon>
    </lineage>
</organism>
<feature type="compositionally biased region" description="Basic residues" evidence="1">
    <location>
        <begin position="16"/>
        <end position="30"/>
    </location>
</feature>
<feature type="non-terminal residue" evidence="2">
    <location>
        <position position="1"/>
    </location>
</feature>
<accession>A0A6J4H0G2</accession>
<feature type="compositionally biased region" description="Basic residues" evidence="1">
    <location>
        <begin position="285"/>
        <end position="324"/>
    </location>
</feature>